<dbReference type="Gene3D" id="1.25.40.10">
    <property type="entry name" value="Tetratricopeptide repeat domain"/>
    <property type="match status" value="1"/>
</dbReference>
<keyword evidence="3" id="KW-1185">Reference proteome</keyword>
<dbReference type="Proteomes" id="UP000321412">
    <property type="component" value="Unassembled WGS sequence"/>
</dbReference>
<dbReference type="AlphaFoldDB" id="A0A5C6WYU5"/>
<dbReference type="OrthoDB" id="5479674at2"/>
<organism evidence="2 3">
    <name type="scientific">Lujinxingia vulgaris</name>
    <dbReference type="NCBI Taxonomy" id="2600176"/>
    <lineage>
        <taxon>Bacteria</taxon>
        <taxon>Deltaproteobacteria</taxon>
        <taxon>Bradymonadales</taxon>
        <taxon>Lujinxingiaceae</taxon>
        <taxon>Lujinxingia</taxon>
    </lineage>
</organism>
<proteinExistence type="predicted"/>
<evidence type="ECO:0000313" key="3">
    <source>
        <dbReference type="Proteomes" id="UP000321412"/>
    </source>
</evidence>
<evidence type="ECO:0000256" key="1">
    <source>
        <dbReference type="SAM" id="MobiDB-lite"/>
    </source>
</evidence>
<feature type="region of interest" description="Disordered" evidence="1">
    <location>
        <begin position="195"/>
        <end position="290"/>
    </location>
</feature>
<sequence>MSQIHAGWRAYHEGDYRKALEHFEASQQWPEMVSGLALSILSLGQGSDAILLVEQQAREHRNTDLDVLLGDLTGRSGDRAGAERILQRVVNANPDHALSRSLLGEQRIRQGRWDDGTQDFIAGLASADPRATLHMRRVILDLIDAVAARRIPQAEAMRFINRVDYSIPNKDTSLNQFFGAARRAVNAQQRLDDVARTEPWSHSDTPASSAPPARPPQAKSPPPRPGPASPPQQRSTSRSRTASSTVDLSANERSPAADEMSRSASPAQQRRSQARERRQSIARDRSNLMDAGLTNMSRVLREERDANEALQQSVPPAIPPAWPSEMDEPIDTIPPIALPSRAVLGSNNTIRSGTFRLTGGDIGVEITLERCMHNMLASIQSIGDVTVPFTLQALRQLELNLLDDVFARMPDLSALYRDETAVDDQRPLALGKFLGDCLSQAFGAVWNYAQPPRASTMRVGQEEIDPLGVARAILDADHFDAIGFEQLVRQSEKGSQTSTALVARHFYVDPTPGLEGEALHMKLAEIWAAYRFVLTAIQTNAIAASLKTHLTHRDVIVFSLDQDFVPASFLAQVGPGALSSEGRTSLAYVRSTGEFLLLGSARHFARFLEVAPFELTSESLPTLLPWLQRLFRPGWRLVESEDVARRAVERTGVRTIAAPTLARQGAATRLQVNFLERATPHVMRLHFDPDALLTFTLELKAIG</sequence>
<reference evidence="2 3" key="1">
    <citation type="submission" date="2019-08" db="EMBL/GenBank/DDBJ databases">
        <title>Bradymonadales sp. TMQ4.</title>
        <authorList>
            <person name="Liang Q."/>
        </authorList>
    </citation>
    <scope>NUCLEOTIDE SEQUENCE [LARGE SCALE GENOMIC DNA]</scope>
    <source>
        <strain evidence="2 3">TMQ4</strain>
    </source>
</reference>
<gene>
    <name evidence="2" type="ORF">FRC98_19730</name>
</gene>
<evidence type="ECO:0000313" key="2">
    <source>
        <dbReference type="EMBL" id="TXD33929.1"/>
    </source>
</evidence>
<dbReference type="InterPro" id="IPR011990">
    <property type="entry name" value="TPR-like_helical_dom_sf"/>
</dbReference>
<feature type="compositionally biased region" description="Low complexity" evidence="1">
    <location>
        <begin position="231"/>
        <end position="245"/>
    </location>
</feature>
<evidence type="ECO:0008006" key="4">
    <source>
        <dbReference type="Google" id="ProtNLM"/>
    </source>
</evidence>
<dbReference type="EMBL" id="VOSM01000017">
    <property type="protein sequence ID" value="TXD33929.1"/>
    <property type="molecule type" value="Genomic_DNA"/>
</dbReference>
<name>A0A5C6WYU5_9DELT</name>
<feature type="compositionally biased region" description="Basic and acidic residues" evidence="1">
    <location>
        <begin position="273"/>
        <end position="287"/>
    </location>
</feature>
<protein>
    <recommendedName>
        <fullName evidence="4">Tetratricopeptide repeat protein</fullName>
    </recommendedName>
</protein>
<feature type="compositionally biased region" description="Low complexity" evidence="1">
    <location>
        <begin position="262"/>
        <end position="271"/>
    </location>
</feature>
<comment type="caution">
    <text evidence="2">The sequence shown here is derived from an EMBL/GenBank/DDBJ whole genome shotgun (WGS) entry which is preliminary data.</text>
</comment>
<feature type="compositionally biased region" description="Pro residues" evidence="1">
    <location>
        <begin position="212"/>
        <end position="230"/>
    </location>
</feature>
<dbReference type="SUPFAM" id="SSF48452">
    <property type="entry name" value="TPR-like"/>
    <property type="match status" value="1"/>
</dbReference>
<accession>A0A5C6WYU5</accession>
<dbReference type="RefSeq" id="WP_146983246.1">
    <property type="nucleotide sequence ID" value="NZ_VOSM01000017.1"/>
</dbReference>